<protein>
    <submittedName>
        <fullName evidence="3">G_PROTEIN_RECEP_F1_2 domain-containing protein</fullName>
    </submittedName>
</protein>
<dbReference type="AlphaFoldDB" id="A0A0N4Z3K2"/>
<reference evidence="3" key="1">
    <citation type="submission" date="2017-02" db="UniProtKB">
        <authorList>
            <consortium name="WormBaseParasite"/>
        </authorList>
    </citation>
    <scope>IDENTIFICATION</scope>
</reference>
<sequence>MYTVTTSVPIVFMYRYSIIVTNNPWTKTKFYLSVVISILLVQPINILGFPAYLYDPSKFDEKASHLDKKIWFNDDIQKYRLFVISENNNISTTISLFYVFFLVCLEYFIIFFCSISVKRAVEKACKMKTNNNAHKRDKNNRQINNVLLTQALIPIIFIIIPYIFFILCVILKARFIVVISPLMWSHISWIPTTEAIATIFLIKEFKQGIFTFWKKEVYKETTRTISKITTKSNFK</sequence>
<evidence type="ECO:0000313" key="2">
    <source>
        <dbReference type="Proteomes" id="UP000038045"/>
    </source>
</evidence>
<dbReference type="SUPFAM" id="SSF81321">
    <property type="entry name" value="Family A G protein-coupled receptor-like"/>
    <property type="match status" value="1"/>
</dbReference>
<keyword evidence="1" id="KW-0812">Transmembrane</keyword>
<dbReference type="WBParaSite" id="PTRK_0000149575.1">
    <property type="protein sequence ID" value="PTRK_0000149575.1"/>
    <property type="gene ID" value="PTRK_0000149575"/>
</dbReference>
<keyword evidence="2" id="KW-1185">Reference proteome</keyword>
<dbReference type="PANTHER" id="PTHR22943:SF248">
    <property type="entry name" value="SEVEN TM RECEPTOR"/>
    <property type="match status" value="1"/>
</dbReference>
<dbReference type="InterPro" id="IPR019428">
    <property type="entry name" value="7TM_GPCR_serpentine_rcpt_Str"/>
</dbReference>
<feature type="transmembrane region" description="Helical" evidence="1">
    <location>
        <begin position="30"/>
        <end position="54"/>
    </location>
</feature>
<feature type="transmembrane region" description="Helical" evidence="1">
    <location>
        <begin position="151"/>
        <end position="177"/>
    </location>
</feature>
<dbReference type="PANTHER" id="PTHR22943">
    <property type="entry name" value="7-TRANSMEMBRANE DOMAIN RECEPTOR C.ELEGANS"/>
    <property type="match status" value="1"/>
</dbReference>
<accession>A0A0N4Z3K2</accession>
<dbReference type="Pfam" id="PF10326">
    <property type="entry name" value="7TM_GPCR_Str"/>
    <property type="match status" value="1"/>
</dbReference>
<keyword evidence="1" id="KW-0472">Membrane</keyword>
<dbReference type="STRING" id="131310.A0A0N4Z3K2"/>
<feature type="transmembrane region" description="Helical" evidence="1">
    <location>
        <begin position="96"/>
        <end position="117"/>
    </location>
</feature>
<dbReference type="Proteomes" id="UP000038045">
    <property type="component" value="Unplaced"/>
</dbReference>
<proteinExistence type="predicted"/>
<organism evidence="2 3">
    <name type="scientific">Parastrongyloides trichosuri</name>
    <name type="common">Possum-specific nematode worm</name>
    <dbReference type="NCBI Taxonomy" id="131310"/>
    <lineage>
        <taxon>Eukaryota</taxon>
        <taxon>Metazoa</taxon>
        <taxon>Ecdysozoa</taxon>
        <taxon>Nematoda</taxon>
        <taxon>Chromadorea</taxon>
        <taxon>Rhabditida</taxon>
        <taxon>Tylenchina</taxon>
        <taxon>Panagrolaimomorpha</taxon>
        <taxon>Strongyloidoidea</taxon>
        <taxon>Strongyloididae</taxon>
        <taxon>Parastrongyloides</taxon>
    </lineage>
</organism>
<keyword evidence="1" id="KW-1133">Transmembrane helix</keyword>
<evidence type="ECO:0000313" key="3">
    <source>
        <dbReference type="WBParaSite" id="PTRK_0000149575.1"/>
    </source>
</evidence>
<name>A0A0N4Z3K2_PARTI</name>
<evidence type="ECO:0000256" key="1">
    <source>
        <dbReference type="SAM" id="Phobius"/>
    </source>
</evidence>